<feature type="region of interest" description="Disordered" evidence="2">
    <location>
        <begin position="1"/>
        <end position="39"/>
    </location>
</feature>
<dbReference type="InterPro" id="IPR000953">
    <property type="entry name" value="Chromo/chromo_shadow_dom"/>
</dbReference>
<gene>
    <name evidence="4" type="ORF">BJ508DRAFT_195117</name>
</gene>
<evidence type="ECO:0000259" key="3">
    <source>
        <dbReference type="PROSITE" id="PS50013"/>
    </source>
</evidence>
<comment type="subunit">
    <text evidence="1">Component of the NuA4 histone acetyltransferase complex.</text>
</comment>
<dbReference type="SMART" id="SM00298">
    <property type="entry name" value="CHROMO"/>
    <property type="match status" value="1"/>
</dbReference>
<accession>A0A3N4HYC8</accession>
<dbReference type="GO" id="GO:0006338">
    <property type="term" value="P:chromatin remodeling"/>
    <property type="evidence" value="ECO:0007669"/>
    <property type="project" value="UniProtKB-ARBA"/>
</dbReference>
<organism evidence="4 5">
    <name type="scientific">Ascobolus immersus RN42</name>
    <dbReference type="NCBI Taxonomy" id="1160509"/>
    <lineage>
        <taxon>Eukaryota</taxon>
        <taxon>Fungi</taxon>
        <taxon>Dikarya</taxon>
        <taxon>Ascomycota</taxon>
        <taxon>Pezizomycotina</taxon>
        <taxon>Pezizomycetes</taxon>
        <taxon>Pezizales</taxon>
        <taxon>Ascobolaceae</taxon>
        <taxon>Ascobolus</taxon>
    </lineage>
</organism>
<dbReference type="EMBL" id="ML119716">
    <property type="protein sequence ID" value="RPA78106.1"/>
    <property type="molecule type" value="Genomic_DNA"/>
</dbReference>
<feature type="domain" description="Chromo" evidence="3">
    <location>
        <begin position="42"/>
        <end position="99"/>
    </location>
</feature>
<sequence>RIHPVFNVSSLRLRPPTPPNAIPRQHHKPPPPLRINRGAPEHEIERIVAHHRFPGPGRPTYSFQIRWRDHDTTEDEWFSYGDLIDSAPRLLKEYYLAHS</sequence>
<keyword evidence="5" id="KW-1185">Reference proteome</keyword>
<dbReference type="PROSITE" id="PS50013">
    <property type="entry name" value="CHROMO_2"/>
    <property type="match status" value="1"/>
</dbReference>
<evidence type="ECO:0000313" key="5">
    <source>
        <dbReference type="Proteomes" id="UP000275078"/>
    </source>
</evidence>
<dbReference type="AlphaFoldDB" id="A0A3N4HYC8"/>
<name>A0A3N4HYC8_ASCIM</name>
<evidence type="ECO:0000256" key="1">
    <source>
        <dbReference type="ARBA" id="ARBA00011353"/>
    </source>
</evidence>
<evidence type="ECO:0000256" key="2">
    <source>
        <dbReference type="SAM" id="MobiDB-lite"/>
    </source>
</evidence>
<evidence type="ECO:0000313" key="4">
    <source>
        <dbReference type="EMBL" id="RPA78106.1"/>
    </source>
</evidence>
<proteinExistence type="predicted"/>
<dbReference type="SUPFAM" id="SSF54160">
    <property type="entry name" value="Chromo domain-like"/>
    <property type="match status" value="1"/>
</dbReference>
<feature type="non-terminal residue" evidence="4">
    <location>
        <position position="1"/>
    </location>
</feature>
<protein>
    <recommendedName>
        <fullName evidence="3">Chromo domain-containing protein</fullName>
    </recommendedName>
</protein>
<feature type="non-terminal residue" evidence="4">
    <location>
        <position position="99"/>
    </location>
</feature>
<reference evidence="4 5" key="1">
    <citation type="journal article" date="2018" name="Nat. Ecol. Evol.">
        <title>Pezizomycetes genomes reveal the molecular basis of ectomycorrhizal truffle lifestyle.</title>
        <authorList>
            <person name="Murat C."/>
            <person name="Payen T."/>
            <person name="Noel B."/>
            <person name="Kuo A."/>
            <person name="Morin E."/>
            <person name="Chen J."/>
            <person name="Kohler A."/>
            <person name="Krizsan K."/>
            <person name="Balestrini R."/>
            <person name="Da Silva C."/>
            <person name="Montanini B."/>
            <person name="Hainaut M."/>
            <person name="Levati E."/>
            <person name="Barry K.W."/>
            <person name="Belfiori B."/>
            <person name="Cichocki N."/>
            <person name="Clum A."/>
            <person name="Dockter R.B."/>
            <person name="Fauchery L."/>
            <person name="Guy J."/>
            <person name="Iotti M."/>
            <person name="Le Tacon F."/>
            <person name="Lindquist E.A."/>
            <person name="Lipzen A."/>
            <person name="Malagnac F."/>
            <person name="Mello A."/>
            <person name="Molinier V."/>
            <person name="Miyauchi S."/>
            <person name="Poulain J."/>
            <person name="Riccioni C."/>
            <person name="Rubini A."/>
            <person name="Sitrit Y."/>
            <person name="Splivallo R."/>
            <person name="Traeger S."/>
            <person name="Wang M."/>
            <person name="Zifcakova L."/>
            <person name="Wipf D."/>
            <person name="Zambonelli A."/>
            <person name="Paolocci F."/>
            <person name="Nowrousian M."/>
            <person name="Ottonello S."/>
            <person name="Baldrian P."/>
            <person name="Spatafora J.W."/>
            <person name="Henrissat B."/>
            <person name="Nagy L.G."/>
            <person name="Aury J.M."/>
            <person name="Wincker P."/>
            <person name="Grigoriev I.V."/>
            <person name="Bonfante P."/>
            <person name="Martin F.M."/>
        </authorList>
    </citation>
    <scope>NUCLEOTIDE SEQUENCE [LARGE SCALE GENOMIC DNA]</scope>
    <source>
        <strain evidence="4 5">RN42</strain>
    </source>
</reference>
<dbReference type="Proteomes" id="UP000275078">
    <property type="component" value="Unassembled WGS sequence"/>
</dbReference>
<dbReference type="InterPro" id="IPR016197">
    <property type="entry name" value="Chromo-like_dom_sf"/>
</dbReference>
<dbReference type="OrthoDB" id="2273864at2759"/>
<dbReference type="Gene3D" id="2.40.50.40">
    <property type="match status" value="1"/>
</dbReference>